<reference evidence="1" key="1">
    <citation type="submission" date="2021-02" db="EMBL/GenBank/DDBJ databases">
        <title>Abyssanaerobacter marinus gen.nov., sp., nov, anaerobic bacterium isolated from the Onnuri vent field of Indian Ocean and suggestion of Mogibacteriaceae fam. nov., and proposal of reclassification of ambiguous this family's genus member.</title>
        <authorList>
            <person name="Kim Y.J."/>
            <person name="Yang J.-A."/>
        </authorList>
    </citation>
    <scope>NUCLEOTIDE SEQUENCE</scope>
    <source>
        <strain evidence="1">DSM 2634</strain>
    </source>
</reference>
<dbReference type="InterPro" id="IPR008003">
    <property type="entry name" value="DUF739"/>
</dbReference>
<accession>A0A939IJ25</accession>
<protein>
    <submittedName>
        <fullName evidence="1">DUF739 family protein</fullName>
    </submittedName>
</protein>
<evidence type="ECO:0000313" key="1">
    <source>
        <dbReference type="EMBL" id="MBN7773173.1"/>
    </source>
</evidence>
<name>A0A939IJ25_CLOAM</name>
<sequence length="84" mass="9775">MMIVDVKKLKEKIVQSNYTNDSFAKEIGMDQSTLYRKLKANGDTFMVREVYTIIEVLQLDQSEVGKIFFSENSHLRENQKGLNQ</sequence>
<proteinExistence type="predicted"/>
<keyword evidence="2" id="KW-1185">Reference proteome</keyword>
<dbReference type="AlphaFoldDB" id="A0A939IJ25"/>
<gene>
    <name evidence="1" type="ORF">JYB65_07350</name>
</gene>
<evidence type="ECO:0000313" key="2">
    <source>
        <dbReference type="Proteomes" id="UP000664545"/>
    </source>
</evidence>
<organism evidence="1 2">
    <name type="scientific">Clostridium aminobutyricum</name>
    <dbReference type="NCBI Taxonomy" id="33953"/>
    <lineage>
        <taxon>Bacteria</taxon>
        <taxon>Bacillati</taxon>
        <taxon>Bacillota</taxon>
        <taxon>Clostridia</taxon>
        <taxon>Eubacteriales</taxon>
        <taxon>Clostridiaceae</taxon>
        <taxon>Clostridium</taxon>
    </lineage>
</organism>
<dbReference type="EMBL" id="JAFJZZ010000002">
    <property type="protein sequence ID" value="MBN7773173.1"/>
    <property type="molecule type" value="Genomic_DNA"/>
</dbReference>
<dbReference type="Pfam" id="PF05339">
    <property type="entry name" value="DUF739"/>
    <property type="match status" value="1"/>
</dbReference>
<comment type="caution">
    <text evidence="1">The sequence shown here is derived from an EMBL/GenBank/DDBJ whole genome shotgun (WGS) entry which is preliminary data.</text>
</comment>
<dbReference type="Proteomes" id="UP000664545">
    <property type="component" value="Unassembled WGS sequence"/>
</dbReference>